<accession>A0A7X1GIS2</accession>
<dbReference type="Pfam" id="PF20178">
    <property type="entry name" value="ToxA_N"/>
    <property type="match status" value="3"/>
</dbReference>
<feature type="domain" description="Dermonecrotic toxin N-terminal" evidence="1">
    <location>
        <begin position="107"/>
        <end position="274"/>
    </location>
</feature>
<name>A0A7X1GIS2_9PSED</name>
<feature type="domain" description="Dermonecrotic toxin N-terminal" evidence="1">
    <location>
        <begin position="700"/>
        <end position="967"/>
    </location>
</feature>
<sequence>MPHTLIDQNPVPASVLPTSRVLTAPLDENLFLTAESRCRDSHEQMLSLMDRTPTVRAAINQWLKRTWNLEGEQAGLLFHATAERSTRRSSLSEACAFMLQHPQLDTALIPGSQLTGIHRDHPLFATPSAQLLEQFKALDLKAELTTLWNDYWSARAPGTPLSRRDLAARLYRSHFEAAGQLAFAQGALSTEQLAWFLAALNPPDAALEVAGQRICTEQLTLTRSDTRVVPLPGAFVISREAQQLATQLLYLPQQQPAVKRFRQRSEMEDWLIEHQQQVFGVSESAAENRITYNLQETALNAGLAQLLAHRLTVQMLSAIKGRDDDIAEYAAYALDTVEQLEQTHRTDPLFSAPPALAITTQGDTASDEAPLFGLLNPDIPMSRRRHSLAQQCAAIEQRFAQDPNDPQLQKLKQALDALNAAQQASRDAASALLDSRDASNLLELRHPSNPHYTALYQARLRGLRAEAEIQWCLGQISLAEHDLITAIVDDPDRLSPHPHVTVARLTLSSREQTPQDSPPHTRELEEVLLITHPSAEDGLSPPGQLLYWPGHFGGLQRFASRQALEQELFKLGSGERVFALHVTALSRAPFKYALDNQLHACEQQVIELIQNNPLPAHAAQRRLALEKLREQMLATLTVPVSAARDQAYARHLEQHRSDTLTQALPQWLKALAGDQRVQLKRLIQAYIAAMKRSHEILERDLPPRADFSNKHLETRLRKDFNLKHGFAVVLDLPDSTTWQKRVIQGAAPGTPQESVLVASPGRSPLSLVELAQRNIDQPLWWRLSLMRCVISADDETDRKALSTGINPQYLRALVTELDLAAKYEQLIRETFIGLPHAAAFSNEHRRECLVEPWRLMLKLQGEFAQLQRHIDAGGRQVLEIAIDAASAQAYAPGGKRIVLIPAHLTVGGADTPSEGPSTLSGVTFIEEQISGLTLLYLPDSPDGEYLRQFPSLEQARQRLFDVCVQEPMVEYLAGRALTGNFAHHVSRIKQAQLNNFDALIGTGQPWPASTSLAAHLLNVHMGRLIEAHRATARSNDALYLELCALKSGAMFNYLKMAVGMVPFVGSALALYDAWDAANLAVAAFLRGDVGQGLAEVESVLLSLIDAAMDIFPAAGVGSSAAPRARALTRIRQLKALVKDPAALHTPLQRPARQAVERFLGYEYEQPISLASLQPGSDGMYRNVYRHADGNFIVRQGRIYQIEWSTDSRNWRLSGTRRKTYKQPIGLNEAGHWDTYYHAHGVTFEGGGLGGGAVLGRLADGLDPIWPEAIRERLPRWWTDRVFRRHHTLTAAADDLAPQLDAQVARTNTALDQYNSSTADNRPALRQVAEAACTVDIEMATRHYQTLVELLPLTHGNKRRTLLEIQSNDALILADRFQQRLYISNHRAVDLLNRTDELIRHLDTLPDEALTERLRALETIRTIRLAFIGELDTIDAQLLDFHLWLERVTVSAQKSQLIPTARMLTERLSAANRLYLKTGHLLEVINRFDSASEVSWLYLQTRANPLRTRVDRALFSQFSLPETSATKAQRNQILQDCIDAYAQFRREMNVWTASYPQHFHLEAVPPLIEGLEKMAERARKAIAQPTSAAIPGQRQKKVFTTEDNQLLIGTERWEPTTQTRQYVLTGKGGYTEVWEQGSHERFRLLNPPPQTSRIAQHNLDALISDARQRLESQASYQAKVQAYAAQDMLPVDLEHMMLSEANELLLRARHIEQVAPDNTILSRLRDKAAALTAQGRQLRTQQTLRSKNPTDGMLDDLARQNAVDIRKTSPMKNLGKRKDGRIDYLQEYEIHDLAQTPSQVLWYAHFHYTKATPDLRAFEKAHLKLPEHRFATHADAPNLPYSDIAKHSVALIHFENL</sequence>
<dbReference type="Proteomes" id="UP000526003">
    <property type="component" value="Unassembled WGS sequence"/>
</dbReference>
<evidence type="ECO:0000313" key="2">
    <source>
        <dbReference type="EMBL" id="MBC2693179.1"/>
    </source>
</evidence>
<feature type="domain" description="Dermonecrotic toxin N-terminal" evidence="1">
    <location>
        <begin position="438"/>
        <end position="570"/>
    </location>
</feature>
<reference evidence="2 3" key="1">
    <citation type="submission" date="2020-08" db="EMBL/GenBank/DDBJ databases">
        <title>Pseudomonas sp. nov.</title>
        <authorList>
            <person name="Gieschler S."/>
            <person name="Fiedler G."/>
            <person name="Brinks E."/>
            <person name="Boehnlein C."/>
            <person name="Franz C.M.A.P."/>
            <person name="Kabisch J."/>
        </authorList>
    </citation>
    <scope>NUCLEOTIDE SEQUENCE [LARGE SCALE GENOMIC DNA]</scope>
    <source>
        <strain evidence="2 3">MBT-1</strain>
    </source>
</reference>
<organism evidence="2 3">
    <name type="scientific">Pseudomonas kielensis</name>
    <dbReference type="NCBI Taxonomy" id="2762577"/>
    <lineage>
        <taxon>Bacteria</taxon>
        <taxon>Pseudomonadati</taxon>
        <taxon>Pseudomonadota</taxon>
        <taxon>Gammaproteobacteria</taxon>
        <taxon>Pseudomonadales</taxon>
        <taxon>Pseudomonadaceae</taxon>
        <taxon>Pseudomonas</taxon>
    </lineage>
</organism>
<dbReference type="EMBL" id="JACMYG010000041">
    <property type="protein sequence ID" value="MBC2693179.1"/>
    <property type="molecule type" value="Genomic_DNA"/>
</dbReference>
<gene>
    <name evidence="2" type="ORF">H7995_25660</name>
</gene>
<keyword evidence="3" id="KW-1185">Reference proteome</keyword>
<dbReference type="InterPro" id="IPR046673">
    <property type="entry name" value="ToxA_N"/>
</dbReference>
<protein>
    <recommendedName>
        <fullName evidence="1">Dermonecrotic toxin N-terminal domain-containing protein</fullName>
    </recommendedName>
</protein>
<evidence type="ECO:0000313" key="3">
    <source>
        <dbReference type="Proteomes" id="UP000526003"/>
    </source>
</evidence>
<evidence type="ECO:0000259" key="1">
    <source>
        <dbReference type="Pfam" id="PF20178"/>
    </source>
</evidence>
<comment type="caution">
    <text evidence="2">The sequence shown here is derived from an EMBL/GenBank/DDBJ whole genome shotgun (WGS) entry which is preliminary data.</text>
</comment>
<proteinExistence type="predicted"/>